<dbReference type="SMART" id="SM00086">
    <property type="entry name" value="PAC"/>
    <property type="match status" value="1"/>
</dbReference>
<protein>
    <submittedName>
        <fullName evidence="3">PAS domain S-box protein</fullName>
    </submittedName>
</protein>
<sequence length="131" mass="13962">MPLSPDLLHGVLQALPEALVLADVQGRIRFWNPAAERLFGYAAAEVLGADLNLIVPERFRAAHDAGFARAIASGALRVAGRVMRTRAQPKDGRKLYVDFSFALVKDAAGQVTGVLATARDATEAQLKANPA</sequence>
<dbReference type="PROSITE" id="PS50113">
    <property type="entry name" value="PAC"/>
    <property type="match status" value="1"/>
</dbReference>
<name>A0A934WLD4_9BURK</name>
<dbReference type="SUPFAM" id="SSF55785">
    <property type="entry name" value="PYP-like sensor domain (PAS domain)"/>
    <property type="match status" value="1"/>
</dbReference>
<dbReference type="CDD" id="cd00130">
    <property type="entry name" value="PAS"/>
    <property type="match status" value="1"/>
</dbReference>
<dbReference type="PANTHER" id="PTHR44757">
    <property type="entry name" value="DIGUANYLATE CYCLASE DGCP"/>
    <property type="match status" value="1"/>
</dbReference>
<reference evidence="3" key="1">
    <citation type="journal article" date="2012" name="J. Microbiol. Biotechnol.">
        <title>Ramlibacter ginsenosidimutans sp. nov., with ginsenoside-converting activity.</title>
        <authorList>
            <person name="Wang L."/>
            <person name="An D.S."/>
            <person name="Kim S.G."/>
            <person name="Jin F.X."/>
            <person name="Kim S.C."/>
            <person name="Lee S.T."/>
            <person name="Im W.T."/>
        </authorList>
    </citation>
    <scope>NUCLEOTIDE SEQUENCE</scope>
    <source>
        <strain evidence="3">KACC 17527</strain>
    </source>
</reference>
<comment type="caution">
    <text evidence="3">The sequence shown here is derived from an EMBL/GenBank/DDBJ whole genome shotgun (WGS) entry which is preliminary data.</text>
</comment>
<dbReference type="PANTHER" id="PTHR44757:SF2">
    <property type="entry name" value="BIOFILM ARCHITECTURE MAINTENANCE PROTEIN MBAA"/>
    <property type="match status" value="1"/>
</dbReference>
<dbReference type="Pfam" id="PF00989">
    <property type="entry name" value="PAS"/>
    <property type="match status" value="1"/>
</dbReference>
<dbReference type="PROSITE" id="PS50112">
    <property type="entry name" value="PAS"/>
    <property type="match status" value="1"/>
</dbReference>
<proteinExistence type="predicted"/>
<feature type="domain" description="PAS" evidence="1">
    <location>
        <begin position="4"/>
        <end position="74"/>
    </location>
</feature>
<dbReference type="SMART" id="SM00091">
    <property type="entry name" value="PAS"/>
    <property type="match status" value="1"/>
</dbReference>
<dbReference type="InterPro" id="IPR013767">
    <property type="entry name" value="PAS_fold"/>
</dbReference>
<dbReference type="InterPro" id="IPR000014">
    <property type="entry name" value="PAS"/>
</dbReference>
<dbReference type="RefSeq" id="WP_201166349.1">
    <property type="nucleotide sequence ID" value="NZ_JAEPWM010000001.1"/>
</dbReference>
<dbReference type="Proteomes" id="UP000630528">
    <property type="component" value="Unassembled WGS sequence"/>
</dbReference>
<dbReference type="Gene3D" id="3.30.450.20">
    <property type="entry name" value="PAS domain"/>
    <property type="match status" value="1"/>
</dbReference>
<dbReference type="InterPro" id="IPR001610">
    <property type="entry name" value="PAC"/>
</dbReference>
<reference evidence="3" key="2">
    <citation type="submission" date="2021-01" db="EMBL/GenBank/DDBJ databases">
        <authorList>
            <person name="Kang M."/>
        </authorList>
    </citation>
    <scope>NUCLEOTIDE SEQUENCE</scope>
    <source>
        <strain evidence="3">KACC 17527</strain>
    </source>
</reference>
<dbReference type="InterPro" id="IPR000700">
    <property type="entry name" value="PAS-assoc_C"/>
</dbReference>
<evidence type="ECO:0000313" key="4">
    <source>
        <dbReference type="Proteomes" id="UP000630528"/>
    </source>
</evidence>
<keyword evidence="4" id="KW-1185">Reference proteome</keyword>
<evidence type="ECO:0000259" key="2">
    <source>
        <dbReference type="PROSITE" id="PS50113"/>
    </source>
</evidence>
<dbReference type="InterPro" id="IPR052155">
    <property type="entry name" value="Biofilm_reg_signaling"/>
</dbReference>
<evidence type="ECO:0000259" key="1">
    <source>
        <dbReference type="PROSITE" id="PS50112"/>
    </source>
</evidence>
<feature type="domain" description="PAC" evidence="2">
    <location>
        <begin position="81"/>
        <end position="131"/>
    </location>
</feature>
<accession>A0A934WLD4</accession>
<gene>
    <name evidence="3" type="ORF">JJB11_02655</name>
</gene>
<evidence type="ECO:0000313" key="3">
    <source>
        <dbReference type="EMBL" id="MBK6004982.1"/>
    </source>
</evidence>
<dbReference type="AlphaFoldDB" id="A0A934WLD4"/>
<dbReference type="GO" id="GO:0006355">
    <property type="term" value="P:regulation of DNA-templated transcription"/>
    <property type="evidence" value="ECO:0007669"/>
    <property type="project" value="InterPro"/>
</dbReference>
<organism evidence="3 4">
    <name type="scientific">Ramlibacter ginsenosidimutans</name>
    <dbReference type="NCBI Taxonomy" id="502333"/>
    <lineage>
        <taxon>Bacteria</taxon>
        <taxon>Pseudomonadati</taxon>
        <taxon>Pseudomonadota</taxon>
        <taxon>Betaproteobacteria</taxon>
        <taxon>Burkholderiales</taxon>
        <taxon>Comamonadaceae</taxon>
        <taxon>Ramlibacter</taxon>
    </lineage>
</organism>
<dbReference type="EMBL" id="JAEPWM010000001">
    <property type="protein sequence ID" value="MBK6004982.1"/>
    <property type="molecule type" value="Genomic_DNA"/>
</dbReference>
<dbReference type="NCBIfam" id="TIGR00229">
    <property type="entry name" value="sensory_box"/>
    <property type="match status" value="1"/>
</dbReference>
<dbReference type="InterPro" id="IPR035965">
    <property type="entry name" value="PAS-like_dom_sf"/>
</dbReference>